<organism evidence="9 10">
    <name type="scientific">Pantherophis guttatus</name>
    <name type="common">Corn snake</name>
    <name type="synonym">Elaphe guttata</name>
    <dbReference type="NCBI Taxonomy" id="94885"/>
    <lineage>
        <taxon>Eukaryota</taxon>
        <taxon>Metazoa</taxon>
        <taxon>Chordata</taxon>
        <taxon>Craniata</taxon>
        <taxon>Vertebrata</taxon>
        <taxon>Euteleostomi</taxon>
        <taxon>Lepidosauria</taxon>
        <taxon>Squamata</taxon>
        <taxon>Bifurcata</taxon>
        <taxon>Unidentata</taxon>
        <taxon>Episquamata</taxon>
        <taxon>Toxicofera</taxon>
        <taxon>Serpentes</taxon>
        <taxon>Colubroidea</taxon>
        <taxon>Colubridae</taxon>
        <taxon>Colubrinae</taxon>
        <taxon>Pantherophis</taxon>
    </lineage>
</organism>
<dbReference type="Gene3D" id="3.40.50.2300">
    <property type="match status" value="2"/>
</dbReference>
<dbReference type="Proteomes" id="UP001652622">
    <property type="component" value="Unplaced"/>
</dbReference>
<dbReference type="SUPFAM" id="SSF53822">
    <property type="entry name" value="Periplasmic binding protein-like I"/>
    <property type="match status" value="1"/>
</dbReference>
<evidence type="ECO:0000256" key="3">
    <source>
        <dbReference type="ARBA" id="ARBA00022989"/>
    </source>
</evidence>
<protein>
    <submittedName>
        <fullName evidence="10">Vomeronasal type-2 receptor 26-like</fullName>
    </submittedName>
</protein>
<dbReference type="RefSeq" id="XP_060537896.1">
    <property type="nucleotide sequence ID" value="XM_060681913.1"/>
</dbReference>
<proteinExistence type="predicted"/>
<evidence type="ECO:0000313" key="9">
    <source>
        <dbReference type="Proteomes" id="UP001652622"/>
    </source>
</evidence>
<gene>
    <name evidence="10" type="primary">LOC117660260</name>
</gene>
<dbReference type="InterPro" id="IPR001828">
    <property type="entry name" value="ANF_lig-bd_rcpt"/>
</dbReference>
<evidence type="ECO:0000256" key="6">
    <source>
        <dbReference type="ARBA" id="ARBA00023180"/>
    </source>
</evidence>
<dbReference type="InterPro" id="IPR000068">
    <property type="entry name" value="GPCR_3_Ca_sens_rcpt-rel"/>
</dbReference>
<evidence type="ECO:0000259" key="8">
    <source>
        <dbReference type="Pfam" id="PF01094"/>
    </source>
</evidence>
<dbReference type="PANTHER" id="PTHR24061">
    <property type="entry name" value="CALCIUM-SENSING RECEPTOR-RELATED"/>
    <property type="match status" value="1"/>
</dbReference>
<keyword evidence="5" id="KW-0675">Receptor</keyword>
<keyword evidence="2" id="KW-0812">Transmembrane</keyword>
<keyword evidence="4" id="KW-0472">Membrane</keyword>
<evidence type="ECO:0000256" key="2">
    <source>
        <dbReference type="ARBA" id="ARBA00022692"/>
    </source>
</evidence>
<feature type="chain" id="PRO_5046022394" evidence="7">
    <location>
        <begin position="20"/>
        <end position="217"/>
    </location>
</feature>
<keyword evidence="9" id="KW-1185">Reference proteome</keyword>
<comment type="subcellular location">
    <subcellularLocation>
        <location evidence="1">Membrane</location>
        <topology evidence="1">Multi-pass membrane protein</topology>
    </subcellularLocation>
</comment>
<dbReference type="Pfam" id="PF01094">
    <property type="entry name" value="ANF_receptor"/>
    <property type="match status" value="1"/>
</dbReference>
<evidence type="ECO:0000256" key="5">
    <source>
        <dbReference type="ARBA" id="ARBA00023170"/>
    </source>
</evidence>
<dbReference type="PRINTS" id="PR00248">
    <property type="entry name" value="GPCRMGR"/>
</dbReference>
<keyword evidence="6" id="KW-0325">Glycoprotein</keyword>
<feature type="domain" description="Receptor ligand binding region" evidence="8">
    <location>
        <begin position="89"/>
        <end position="214"/>
    </location>
</feature>
<keyword evidence="7" id="KW-0732">Signal</keyword>
<dbReference type="GeneID" id="117660260"/>
<evidence type="ECO:0000256" key="7">
    <source>
        <dbReference type="SAM" id="SignalP"/>
    </source>
</evidence>
<evidence type="ECO:0000313" key="10">
    <source>
        <dbReference type="RefSeq" id="XP_060537896.1"/>
    </source>
</evidence>
<reference evidence="10" key="1">
    <citation type="submission" date="2025-08" db="UniProtKB">
        <authorList>
            <consortium name="RefSeq"/>
        </authorList>
    </citation>
    <scope>IDENTIFICATION</scope>
    <source>
        <tissue evidence="10">Blood</tissue>
    </source>
</reference>
<evidence type="ECO:0000256" key="1">
    <source>
        <dbReference type="ARBA" id="ARBA00004141"/>
    </source>
</evidence>
<keyword evidence="3" id="KW-1133">Transmembrane helix</keyword>
<dbReference type="PANTHER" id="PTHR24061:SF599">
    <property type="entry name" value="G-PROTEIN COUPLED RECEPTORS FAMILY 3 PROFILE DOMAIN-CONTAINING PROTEIN"/>
    <property type="match status" value="1"/>
</dbReference>
<accession>A0ABM3YP49</accession>
<dbReference type="InterPro" id="IPR000337">
    <property type="entry name" value="GPCR_3"/>
</dbReference>
<name>A0ABM3YP49_PANGU</name>
<feature type="signal peptide" evidence="7">
    <location>
        <begin position="1"/>
        <end position="19"/>
    </location>
</feature>
<dbReference type="InterPro" id="IPR028082">
    <property type="entry name" value="Peripla_BP_I"/>
</dbReference>
<sequence>MDLLLLLLLLMLLVPQSVSWKLRKKCPLNLDHQDGEKPWSYYRPGDFLIGTVVSPSEITLATLPFNVAPSSQIRFLPNKKDSMLRMVFNIEVVNENLRHLHNHTLGYNFYDNYDNTLGTSDALLDMLSTGEANVPNYSCGRKDNLLVIVDGADRDISIQISTLVGPYKVAEISNKITSDDLSDKSQFPFSHPMLPKETVLYPGIVQLLLHFGWTLIG</sequence>
<evidence type="ECO:0000256" key="4">
    <source>
        <dbReference type="ARBA" id="ARBA00023136"/>
    </source>
</evidence>